<organism evidence="2 3">
    <name type="scientific">Delftia deserti</name>
    <dbReference type="NCBI Taxonomy" id="1651218"/>
    <lineage>
        <taxon>Bacteria</taxon>
        <taxon>Pseudomonadati</taxon>
        <taxon>Pseudomonadota</taxon>
        <taxon>Betaproteobacteria</taxon>
        <taxon>Burkholderiales</taxon>
        <taxon>Comamonadaceae</taxon>
        <taxon>Delftia</taxon>
    </lineage>
</organism>
<evidence type="ECO:0000313" key="3">
    <source>
        <dbReference type="Proteomes" id="UP001597287"/>
    </source>
</evidence>
<accession>A0ABW5ERX6</accession>
<feature type="compositionally biased region" description="Basic and acidic residues" evidence="1">
    <location>
        <begin position="45"/>
        <end position="60"/>
    </location>
</feature>
<comment type="caution">
    <text evidence="2">The sequence shown here is derived from an EMBL/GenBank/DDBJ whole genome shotgun (WGS) entry which is preliminary data.</text>
</comment>
<reference evidence="3" key="1">
    <citation type="journal article" date="2019" name="Int. J. Syst. Evol. Microbiol.">
        <title>The Global Catalogue of Microorganisms (GCM) 10K type strain sequencing project: providing services to taxonomists for standard genome sequencing and annotation.</title>
        <authorList>
            <consortium name="The Broad Institute Genomics Platform"/>
            <consortium name="The Broad Institute Genome Sequencing Center for Infectious Disease"/>
            <person name="Wu L."/>
            <person name="Ma J."/>
        </authorList>
    </citation>
    <scope>NUCLEOTIDE SEQUENCE [LARGE SCALE GENOMIC DNA]</scope>
    <source>
        <strain evidence="3">CCUG 62793</strain>
    </source>
</reference>
<name>A0ABW5ERX6_9BURK</name>
<dbReference type="Proteomes" id="UP001597287">
    <property type="component" value="Unassembled WGS sequence"/>
</dbReference>
<keyword evidence="3" id="KW-1185">Reference proteome</keyword>
<protein>
    <submittedName>
        <fullName evidence="2">Uncharacterized protein</fullName>
    </submittedName>
</protein>
<gene>
    <name evidence="2" type="ORF">ACFSPV_12045</name>
</gene>
<evidence type="ECO:0000313" key="2">
    <source>
        <dbReference type="EMBL" id="MFD2319444.1"/>
    </source>
</evidence>
<sequence length="400" mass="42431">MAGLLDFLSSPESQLGLGLLAAAGSGQRFGPGLLSAVQYSNEARRAADDQSFQKRQRDQQTKAWDLQDQESALAPQFLRSGGGGAPSSFDMQGYANAVMGVNPLRGMQLLQSLQKEVPVDKIDPTKFTPASLAKFAQSRNYGDLMPRDKLEFVEGVGVNPFDPNNANRSIPNPNKPFQMDAQGNILPNKAYQNYEISKAAAGAARTSNNISVNTEKSFLNEIAKGVGGQLDASLAGAKGAQSTLGTLNNLDAALNSKKLLAGPLTKPGQLLLQVGQQLGIGGKSVEETLQNTRGAIQSMAQLELDASGQLKGQGSLTDQERVLLRRAASGDINMTLPELQFLSRTARKTAENRIRQHNQNVQPLLNNPNAGALAPFLTVPQPEAAQAPAGGGVVDFSSLK</sequence>
<dbReference type="EMBL" id="JBHUIG010000012">
    <property type="protein sequence ID" value="MFD2319444.1"/>
    <property type="molecule type" value="Genomic_DNA"/>
</dbReference>
<feature type="region of interest" description="Disordered" evidence="1">
    <location>
        <begin position="45"/>
        <end position="64"/>
    </location>
</feature>
<dbReference type="RefSeq" id="WP_380106572.1">
    <property type="nucleotide sequence ID" value="NZ_JBHSIH010000001.1"/>
</dbReference>
<proteinExistence type="predicted"/>
<evidence type="ECO:0000256" key="1">
    <source>
        <dbReference type="SAM" id="MobiDB-lite"/>
    </source>
</evidence>